<sequence length="291" mass="31359">MKRFSLFFALVFAVSMTMAQHVSTVMEDGDGNTANITQGFDGSGTSLDGNMSYVDQLGDDNDAMVTQYNNGYGGQAHNSEIFQTGDENTASVEQQNATGDAYINQVGDDNEANILEVGNFGTPAPAAGIAPYDAYASQEGDGNTVNMSIFGDGASAVAIQKGDYNIIYQELGQDVGNKVFKSSAYANQMGDSNEAIQIMEGQGFAGAIEIQFERERIWQTGDNNYAHQLQTDDLLPGGINYAEVKQTGDWNESWQTQSGMNNDSRVTQNGDSNWSVTTQFGNDNVVVVQQN</sequence>
<dbReference type="EMBL" id="SNWI01000001">
    <property type="protein sequence ID" value="TDO05142.1"/>
    <property type="molecule type" value="Genomic_DNA"/>
</dbReference>
<evidence type="ECO:0000256" key="2">
    <source>
        <dbReference type="ARBA" id="ARBA00022729"/>
    </source>
</evidence>
<reference evidence="4 5" key="1">
    <citation type="submission" date="2019-03" db="EMBL/GenBank/DDBJ databases">
        <title>Freshwater and sediment microbial communities from various areas in North America, analyzing microbe dynamics in response to fracking.</title>
        <authorList>
            <person name="Lamendella R."/>
        </authorList>
    </citation>
    <scope>NUCLEOTIDE SEQUENCE [LARGE SCALE GENOMIC DNA]</scope>
    <source>
        <strain evidence="4 5">114D</strain>
    </source>
</reference>
<keyword evidence="2 3" id="KW-0732">Signal</keyword>
<evidence type="ECO:0000256" key="1">
    <source>
        <dbReference type="ARBA" id="ARBA00009766"/>
    </source>
</evidence>
<dbReference type="Pfam" id="PF07012">
    <property type="entry name" value="Curlin_rpt"/>
    <property type="match status" value="2"/>
</dbReference>
<dbReference type="AlphaFoldDB" id="A0A4R6H9W4"/>
<comment type="caution">
    <text evidence="4">The sequence shown here is derived from an EMBL/GenBank/DDBJ whole genome shotgun (WGS) entry which is preliminary data.</text>
</comment>
<accession>A0A4R6H9W4</accession>
<dbReference type="InterPro" id="IPR009742">
    <property type="entry name" value="Curlin_rpt"/>
</dbReference>
<evidence type="ECO:0000313" key="5">
    <source>
        <dbReference type="Proteomes" id="UP000294848"/>
    </source>
</evidence>
<comment type="similarity">
    <text evidence="1">Belongs to the CsgA/CsgB family.</text>
</comment>
<gene>
    <name evidence="4" type="ORF">DET52_101498</name>
</gene>
<dbReference type="RefSeq" id="WP_133463255.1">
    <property type="nucleotide sequence ID" value="NZ_SNWI01000001.1"/>
</dbReference>
<dbReference type="Proteomes" id="UP000294848">
    <property type="component" value="Unassembled WGS sequence"/>
</dbReference>
<dbReference type="OrthoDB" id="931766at2"/>
<feature type="chain" id="PRO_5020751443" evidence="3">
    <location>
        <begin position="20"/>
        <end position="291"/>
    </location>
</feature>
<evidence type="ECO:0000256" key="3">
    <source>
        <dbReference type="SAM" id="SignalP"/>
    </source>
</evidence>
<dbReference type="GO" id="GO:0007155">
    <property type="term" value="P:cell adhesion"/>
    <property type="evidence" value="ECO:0007669"/>
    <property type="project" value="InterPro"/>
</dbReference>
<organism evidence="4 5">
    <name type="scientific">Sunxiuqinia elliptica</name>
    <dbReference type="NCBI Taxonomy" id="655355"/>
    <lineage>
        <taxon>Bacteria</taxon>
        <taxon>Pseudomonadati</taxon>
        <taxon>Bacteroidota</taxon>
        <taxon>Bacteroidia</taxon>
        <taxon>Marinilabiliales</taxon>
        <taxon>Prolixibacteraceae</taxon>
        <taxon>Sunxiuqinia</taxon>
    </lineage>
</organism>
<protein>
    <submittedName>
        <fullName evidence="4">Curlin associated repeat protein</fullName>
    </submittedName>
</protein>
<dbReference type="GO" id="GO:0009289">
    <property type="term" value="C:pilus"/>
    <property type="evidence" value="ECO:0007669"/>
    <property type="project" value="InterPro"/>
</dbReference>
<proteinExistence type="inferred from homology"/>
<name>A0A4R6H9W4_9BACT</name>
<evidence type="ECO:0000313" key="4">
    <source>
        <dbReference type="EMBL" id="TDO05142.1"/>
    </source>
</evidence>
<feature type="signal peptide" evidence="3">
    <location>
        <begin position="1"/>
        <end position="19"/>
    </location>
</feature>